<dbReference type="GO" id="GO:0071972">
    <property type="term" value="F:peptidoglycan L,D-transpeptidase activity"/>
    <property type="evidence" value="ECO:0007669"/>
    <property type="project" value="TreeGrafter"/>
</dbReference>
<gene>
    <name evidence="9" type="ORF">GTW20_06675</name>
</gene>
<feature type="domain" description="NTF2-like N-terminal transpeptidase" evidence="8">
    <location>
        <begin position="32"/>
        <end position="140"/>
    </location>
</feature>
<name>A0A7K2IQ10_9ACTN</name>
<evidence type="ECO:0000313" key="9">
    <source>
        <dbReference type="EMBL" id="MYR31966.1"/>
    </source>
</evidence>
<protein>
    <submittedName>
        <fullName evidence="9">Cell division protein FtsI</fullName>
    </submittedName>
</protein>
<dbReference type="RefSeq" id="WP_161110546.1">
    <property type="nucleotide sequence ID" value="NZ_JBEXQM010000017.1"/>
</dbReference>
<keyword evidence="5" id="KW-0732">Signal</keyword>
<dbReference type="EMBL" id="WWHY01000001">
    <property type="protein sequence ID" value="MYR31966.1"/>
    <property type="molecule type" value="Genomic_DNA"/>
</dbReference>
<dbReference type="SUPFAM" id="SSF56601">
    <property type="entry name" value="beta-lactamase/transpeptidase-like"/>
    <property type="match status" value="1"/>
</dbReference>
<feature type="region of interest" description="Disordered" evidence="4">
    <location>
        <begin position="629"/>
        <end position="659"/>
    </location>
</feature>
<evidence type="ECO:0000256" key="3">
    <source>
        <dbReference type="ARBA" id="ARBA00023136"/>
    </source>
</evidence>
<dbReference type="InterPro" id="IPR036138">
    <property type="entry name" value="PBP_dimer_sf"/>
</dbReference>
<dbReference type="PROSITE" id="PS51257">
    <property type="entry name" value="PROKAR_LIPOPROTEIN"/>
    <property type="match status" value="1"/>
</dbReference>
<dbReference type="Pfam" id="PF05223">
    <property type="entry name" value="MecA_N"/>
    <property type="match status" value="1"/>
</dbReference>
<keyword evidence="9" id="KW-0131">Cell cycle</keyword>
<dbReference type="InterPro" id="IPR012338">
    <property type="entry name" value="Beta-lactam/transpept-like"/>
</dbReference>
<dbReference type="AlphaFoldDB" id="A0A7K2IQ10"/>
<dbReference type="GO" id="GO:0051301">
    <property type="term" value="P:cell division"/>
    <property type="evidence" value="ECO:0007669"/>
    <property type="project" value="UniProtKB-KW"/>
</dbReference>
<dbReference type="InterPro" id="IPR005311">
    <property type="entry name" value="PBP_dimer"/>
</dbReference>
<evidence type="ECO:0000256" key="5">
    <source>
        <dbReference type="SAM" id="SignalP"/>
    </source>
</evidence>
<dbReference type="Gene3D" id="3.90.1310.10">
    <property type="entry name" value="Penicillin-binding protein 2a (Domain 2)"/>
    <property type="match status" value="1"/>
</dbReference>
<evidence type="ECO:0000259" key="7">
    <source>
        <dbReference type="Pfam" id="PF03717"/>
    </source>
</evidence>
<comment type="similarity">
    <text evidence="2">Belongs to the transpeptidase family.</text>
</comment>
<dbReference type="GO" id="GO:0008658">
    <property type="term" value="F:penicillin binding"/>
    <property type="evidence" value="ECO:0007669"/>
    <property type="project" value="InterPro"/>
</dbReference>
<evidence type="ECO:0000256" key="1">
    <source>
        <dbReference type="ARBA" id="ARBA00004370"/>
    </source>
</evidence>
<feature type="chain" id="PRO_5038668630" evidence="5">
    <location>
        <begin position="25"/>
        <end position="659"/>
    </location>
</feature>
<comment type="subcellular location">
    <subcellularLocation>
        <location evidence="1">Membrane</location>
    </subcellularLocation>
</comment>
<dbReference type="InterPro" id="IPR001460">
    <property type="entry name" value="PCN-bd_Tpept"/>
</dbReference>
<organism evidence="9 10">
    <name type="scientific">Nocardiopsis alba</name>
    <dbReference type="NCBI Taxonomy" id="53437"/>
    <lineage>
        <taxon>Bacteria</taxon>
        <taxon>Bacillati</taxon>
        <taxon>Actinomycetota</taxon>
        <taxon>Actinomycetes</taxon>
        <taxon>Streptosporangiales</taxon>
        <taxon>Nocardiopsidaceae</taxon>
        <taxon>Nocardiopsis</taxon>
    </lineage>
</organism>
<reference evidence="9 10" key="1">
    <citation type="journal article" date="2019" name="Nat. Commun.">
        <title>The antimicrobial potential of Streptomyces from insect microbiomes.</title>
        <authorList>
            <person name="Chevrette M.G."/>
            <person name="Carlson C.M."/>
            <person name="Ortega H.E."/>
            <person name="Thomas C."/>
            <person name="Ananiev G.E."/>
            <person name="Barns K.J."/>
            <person name="Book A.J."/>
            <person name="Cagnazzo J."/>
            <person name="Carlos C."/>
            <person name="Flanigan W."/>
            <person name="Grubbs K.J."/>
            <person name="Horn H.A."/>
            <person name="Hoffmann F.M."/>
            <person name="Klassen J.L."/>
            <person name="Knack J.J."/>
            <person name="Lewin G.R."/>
            <person name="McDonald B.R."/>
            <person name="Muller L."/>
            <person name="Melo W.G.P."/>
            <person name="Pinto-Tomas A.A."/>
            <person name="Schmitz A."/>
            <person name="Wendt-Pienkowski E."/>
            <person name="Wildman S."/>
            <person name="Zhao M."/>
            <person name="Zhang F."/>
            <person name="Bugni T.S."/>
            <person name="Andes D.R."/>
            <person name="Pupo M.T."/>
            <person name="Currie C.R."/>
        </authorList>
    </citation>
    <scope>NUCLEOTIDE SEQUENCE [LARGE SCALE GENOMIC DNA]</scope>
    <source>
        <strain evidence="9 10">SID5840</strain>
    </source>
</reference>
<evidence type="ECO:0000259" key="8">
    <source>
        <dbReference type="Pfam" id="PF05223"/>
    </source>
</evidence>
<comment type="caution">
    <text evidence="9">The sequence shown here is derived from an EMBL/GenBank/DDBJ whole genome shotgun (WGS) entry which is preliminary data.</text>
</comment>
<dbReference type="SUPFAM" id="SSF56519">
    <property type="entry name" value="Penicillin binding protein dimerisation domain"/>
    <property type="match status" value="1"/>
</dbReference>
<dbReference type="GO" id="GO:0071555">
    <property type="term" value="P:cell wall organization"/>
    <property type="evidence" value="ECO:0007669"/>
    <property type="project" value="TreeGrafter"/>
</dbReference>
<accession>A0A7K2IQ10</accession>
<keyword evidence="9" id="KW-0132">Cell division</keyword>
<keyword evidence="3" id="KW-0472">Membrane</keyword>
<feature type="signal peptide" evidence="5">
    <location>
        <begin position="1"/>
        <end position="24"/>
    </location>
</feature>
<dbReference type="Pfam" id="PF00905">
    <property type="entry name" value="Transpeptidase"/>
    <property type="match status" value="1"/>
</dbReference>
<evidence type="ECO:0000256" key="4">
    <source>
        <dbReference type="SAM" id="MobiDB-lite"/>
    </source>
</evidence>
<dbReference type="GO" id="GO:0005886">
    <property type="term" value="C:plasma membrane"/>
    <property type="evidence" value="ECO:0007669"/>
    <property type="project" value="TreeGrafter"/>
</dbReference>
<dbReference type="GO" id="GO:0046677">
    <property type="term" value="P:response to antibiotic"/>
    <property type="evidence" value="ECO:0007669"/>
    <property type="project" value="InterPro"/>
</dbReference>
<dbReference type="Pfam" id="PF03717">
    <property type="entry name" value="PBP_dimer"/>
    <property type="match status" value="1"/>
</dbReference>
<dbReference type="InterPro" id="IPR007887">
    <property type="entry name" value="MecA_N"/>
</dbReference>
<proteinExistence type="inferred from homology"/>
<evidence type="ECO:0000259" key="6">
    <source>
        <dbReference type="Pfam" id="PF00905"/>
    </source>
</evidence>
<feature type="domain" description="Penicillin-binding protein dimerisation" evidence="7">
    <location>
        <begin position="151"/>
        <end position="312"/>
    </location>
</feature>
<evidence type="ECO:0000256" key="2">
    <source>
        <dbReference type="ARBA" id="ARBA00007171"/>
    </source>
</evidence>
<evidence type="ECO:0000313" key="10">
    <source>
        <dbReference type="Proteomes" id="UP000467124"/>
    </source>
</evidence>
<sequence>MSPRPLGRRIAAAGSGLFVALSLAACTTHPSPEVAVRSFLLSWQDGDHARAAGFTNGDQAEVEAALADVHDQLDLASVRFDLGTITRDGDQALAEFEVSADLGIGDPVWNYTGRMPLTDGPQGWLIDWSSSVVHPDLDDGERLAVSYEIEERGQIFDRSGEPLVAADSVTAFGVLPAEMDDKEEGVTELAELLDEDPDPLLNRVRSAPPEQFQPLVLMRDSSVDGTLLSEAGKIAGVQTEEIEINLSPRVSPFLVGEVAGTAEHRVSSRVAGSYQAGDTVGLSGLQNLFQHELAGNATTQVVTLGEDGEQTAVLESWEGVRSGGIETTLDLNVQRAAESALEGMPGDGYLVAVDTASGEVLAAANASGQATDDAAFTGAYSPGGTFTMVSALAALESGAVTSDSPMPCDYQSEVGDRTFTNPSGGFLAGDPDLARNLAFLCTVGFVDVASEVGAEQIQDSAARLGLGADWQLPLPTSTGTVEVGSGDADAAAAMIGEDGVEVSPLGMALAAAAIADGSWNGPTLVREEGPSPATEGSLDEAHLEVIREGLREAVTNRFPEVGVGEEPVYGQAARAEQDDTSLHWFVGYQGDIAFAVLAEVDPEMTMWQQYAVTAATGFLNGVAHGVPETEETVEGQQQPPLGEAVNPDSLPGTEAGPDH</sequence>
<dbReference type="Gene3D" id="3.40.710.10">
    <property type="entry name" value="DD-peptidase/beta-lactamase superfamily"/>
    <property type="match status" value="1"/>
</dbReference>
<feature type="domain" description="Penicillin-binding protein transpeptidase" evidence="6">
    <location>
        <begin position="348"/>
        <end position="597"/>
    </location>
</feature>
<dbReference type="PANTHER" id="PTHR30627:SF24">
    <property type="entry name" value="PENICILLIN-BINDING PROTEIN 4B"/>
    <property type="match status" value="1"/>
</dbReference>
<dbReference type="Proteomes" id="UP000467124">
    <property type="component" value="Unassembled WGS sequence"/>
</dbReference>
<dbReference type="PANTHER" id="PTHR30627">
    <property type="entry name" value="PEPTIDOGLYCAN D,D-TRANSPEPTIDASE"/>
    <property type="match status" value="1"/>
</dbReference>
<dbReference type="InterPro" id="IPR050515">
    <property type="entry name" value="Beta-lactam/transpept"/>
</dbReference>